<dbReference type="EMBL" id="MRBO01000389">
    <property type="protein sequence ID" value="KAB2584928.1"/>
    <property type="molecule type" value="Genomic_DNA"/>
</dbReference>
<dbReference type="AlphaFoldDB" id="A0A0C3A7T2"/>
<gene>
    <name evidence="1" type="ORF">BS297_12970</name>
</gene>
<reference evidence="1 2" key="1">
    <citation type="journal article" date="2017" name="Poromechanics V (2013)">
        <title>Genomic Characterization of the Arsenic-Tolerant Actinobacterium, &lt;i&gt;Rhodococcus erythropolis&lt;/i&gt; S43.</title>
        <authorList>
            <person name="Retamal-Morales G."/>
            <person name="Mehnert M."/>
            <person name="Schwabe R."/>
            <person name="Tischler D."/>
            <person name="Schloemann M."/>
            <person name="Levican G.J."/>
        </authorList>
    </citation>
    <scope>NUCLEOTIDE SEQUENCE [LARGE SCALE GENOMIC DNA]</scope>
    <source>
        <strain evidence="1 2">S43</strain>
    </source>
</reference>
<dbReference type="GeneID" id="57486984"/>
<evidence type="ECO:0000313" key="1">
    <source>
        <dbReference type="EMBL" id="KAB2584928.1"/>
    </source>
</evidence>
<organism evidence="1 2">
    <name type="scientific">Rhodococcus erythropolis</name>
    <name type="common">Arthrobacter picolinophilus</name>
    <dbReference type="NCBI Taxonomy" id="1833"/>
    <lineage>
        <taxon>Bacteria</taxon>
        <taxon>Bacillati</taxon>
        <taxon>Actinomycetota</taxon>
        <taxon>Actinomycetes</taxon>
        <taxon>Mycobacteriales</taxon>
        <taxon>Nocardiaceae</taxon>
        <taxon>Rhodococcus</taxon>
        <taxon>Rhodococcus erythropolis group</taxon>
    </lineage>
</organism>
<comment type="caution">
    <text evidence="1">The sequence shown here is derived from an EMBL/GenBank/DDBJ whole genome shotgun (WGS) entry which is preliminary data.</text>
</comment>
<accession>A0A0C3A7T2</accession>
<dbReference type="RefSeq" id="WP_020907744.1">
    <property type="nucleotide sequence ID" value="NZ_FMVB01000004.1"/>
</dbReference>
<evidence type="ECO:0000313" key="2">
    <source>
        <dbReference type="Proteomes" id="UP000325576"/>
    </source>
</evidence>
<proteinExistence type="predicted"/>
<name>A0A0C3A7T2_RHOER</name>
<protein>
    <submittedName>
        <fullName evidence="1">Transcriptional regulator</fullName>
    </submittedName>
</protein>
<dbReference type="Proteomes" id="UP000325576">
    <property type="component" value="Unassembled WGS sequence"/>
</dbReference>
<sequence length="202" mass="22084">MVNLIQIAPKNAPTFAMSRQKAAELLGISVDSVAFLLKSRYLPDLDAGRLISMANQPWLYSDGDFPVLQQGASELAPKKMLPARKYIGESAIHSDAECVEANQGQWAGFNVDHVLGARFLPVTLRKFPVSVLQIHDVNDDDEERVSFVATLAGRVRELGAPKLNYIDPSLSPEDRQIVETLLTSRSTSTVPGPCGKLKQPNS</sequence>